<dbReference type="RefSeq" id="WP_043787361.1">
    <property type="nucleotide sequence ID" value="NZ_JMQI01000070.1"/>
</dbReference>
<gene>
    <name evidence="1" type="ORF">DV20_34870</name>
</gene>
<evidence type="ECO:0000313" key="2">
    <source>
        <dbReference type="Proteomes" id="UP000027345"/>
    </source>
</evidence>
<name>A0A066TS52_9PSEU</name>
<dbReference type="EMBL" id="JMQI01000070">
    <property type="protein sequence ID" value="KDN17660.1"/>
    <property type="molecule type" value="Genomic_DNA"/>
</dbReference>
<proteinExistence type="predicted"/>
<dbReference type="OrthoDB" id="4235802at2"/>
<organism evidence="1 2">
    <name type="scientific">Amycolatopsis rifamycinica</name>
    <dbReference type="NCBI Taxonomy" id="287986"/>
    <lineage>
        <taxon>Bacteria</taxon>
        <taxon>Bacillati</taxon>
        <taxon>Actinomycetota</taxon>
        <taxon>Actinomycetes</taxon>
        <taxon>Pseudonocardiales</taxon>
        <taxon>Pseudonocardiaceae</taxon>
        <taxon>Amycolatopsis</taxon>
    </lineage>
</organism>
<sequence length="112" mass="11959">MGGADSSYQDDLDYLLDYAREDWGGLSPVGAVAGAMAGQGATLEQLTSAMLAVLGDLHDRGAVPGDLVEQEPGFRPWPGEKDEHLRRIEAETLALGRLPETGEIAWLHDPSS</sequence>
<keyword evidence="2" id="KW-1185">Reference proteome</keyword>
<reference evidence="1 2" key="1">
    <citation type="submission" date="2014-05" db="EMBL/GenBank/DDBJ databases">
        <title>Draft genome sequence of Amycolatopsis rifamycinica DSM 46095.</title>
        <authorList>
            <person name="Lal R."/>
            <person name="Saxena A."/>
            <person name="Kumari R."/>
            <person name="Mukherjee U."/>
            <person name="Singh P."/>
            <person name="Sangwan N."/>
            <person name="Mahato N.K."/>
        </authorList>
    </citation>
    <scope>NUCLEOTIDE SEQUENCE [LARGE SCALE GENOMIC DNA]</scope>
    <source>
        <strain evidence="1 2">DSM 46095</strain>
    </source>
</reference>
<comment type="caution">
    <text evidence="1">The sequence shown here is derived from an EMBL/GenBank/DDBJ whole genome shotgun (WGS) entry which is preliminary data.</text>
</comment>
<accession>A0A066TS52</accession>
<evidence type="ECO:0000313" key="1">
    <source>
        <dbReference type="EMBL" id="KDN17660.1"/>
    </source>
</evidence>
<dbReference type="Proteomes" id="UP000027345">
    <property type="component" value="Unassembled WGS sequence"/>
</dbReference>
<protein>
    <submittedName>
        <fullName evidence="1">Uncharacterized protein</fullName>
    </submittedName>
</protein>
<dbReference type="AlphaFoldDB" id="A0A066TS52"/>
<dbReference type="STRING" id="287986.DV20_34870"/>